<dbReference type="OMA" id="TRNPFQV"/>
<dbReference type="Gene3D" id="1.50.40.10">
    <property type="entry name" value="Mitochondrial carrier domain"/>
    <property type="match status" value="1"/>
</dbReference>
<evidence type="ECO:0000256" key="4">
    <source>
        <dbReference type="ARBA" id="ARBA00022692"/>
    </source>
</evidence>
<evidence type="ECO:0000256" key="2">
    <source>
        <dbReference type="ARBA" id="ARBA00006375"/>
    </source>
</evidence>
<dbReference type="PROSITE" id="PS50920">
    <property type="entry name" value="SOLCAR"/>
    <property type="match status" value="2"/>
</dbReference>
<dbReference type="GO" id="GO:1990575">
    <property type="term" value="P:mitochondrial L-ornithine transmembrane transport"/>
    <property type="evidence" value="ECO:0007669"/>
    <property type="project" value="TreeGrafter"/>
</dbReference>
<protein>
    <submittedName>
        <fullName evidence="11">Amino-acid transporter arg-13</fullName>
    </submittedName>
</protein>
<evidence type="ECO:0000256" key="7">
    <source>
        <dbReference type="ARBA" id="ARBA00023128"/>
    </source>
</evidence>
<dbReference type="InterPro" id="IPR023395">
    <property type="entry name" value="MCP_dom_sf"/>
</dbReference>
<dbReference type="Pfam" id="PF00153">
    <property type="entry name" value="Mito_carr"/>
    <property type="match status" value="2"/>
</dbReference>
<comment type="caution">
    <text evidence="11">The sequence shown here is derived from an EMBL/GenBank/DDBJ whole genome shotgun (WGS) entry which is preliminary data.</text>
</comment>
<evidence type="ECO:0000256" key="9">
    <source>
        <dbReference type="PROSITE-ProRule" id="PRU00282"/>
    </source>
</evidence>
<evidence type="ECO:0000256" key="10">
    <source>
        <dbReference type="RuleBase" id="RU000488"/>
    </source>
</evidence>
<dbReference type="InterPro" id="IPR050567">
    <property type="entry name" value="Mitochondrial_Carrier"/>
</dbReference>
<evidence type="ECO:0000256" key="6">
    <source>
        <dbReference type="ARBA" id="ARBA00022989"/>
    </source>
</evidence>
<keyword evidence="8 9" id="KW-0472">Membrane</keyword>
<dbReference type="PANTHER" id="PTHR45624">
    <property type="entry name" value="MITOCHONDRIAL BASIC AMINO ACIDS TRANSPORTER-RELATED"/>
    <property type="match status" value="1"/>
</dbReference>
<keyword evidence="7" id="KW-0496">Mitochondrion</keyword>
<evidence type="ECO:0000313" key="11">
    <source>
        <dbReference type="EMBL" id="OLL25192.1"/>
    </source>
</evidence>
<dbReference type="STRING" id="1198029.A0A1U7LRL7"/>
<evidence type="ECO:0000256" key="5">
    <source>
        <dbReference type="ARBA" id="ARBA00022737"/>
    </source>
</evidence>
<evidence type="ECO:0000313" key="12">
    <source>
        <dbReference type="Proteomes" id="UP000186594"/>
    </source>
</evidence>
<comment type="similarity">
    <text evidence="2 10">Belongs to the mitochondrial carrier (TC 2.A.29) family.</text>
</comment>
<dbReference type="GO" id="GO:0000064">
    <property type="term" value="F:L-ornithine transmembrane transporter activity"/>
    <property type="evidence" value="ECO:0007669"/>
    <property type="project" value="TreeGrafter"/>
</dbReference>
<dbReference type="OrthoDB" id="2139348at2759"/>
<dbReference type="EMBL" id="LXFE01000477">
    <property type="protein sequence ID" value="OLL25192.1"/>
    <property type="molecule type" value="Genomic_DNA"/>
</dbReference>
<name>A0A1U7LRL7_NEOID</name>
<keyword evidence="12" id="KW-1185">Reference proteome</keyword>
<organism evidence="11 12">
    <name type="scientific">Neolecta irregularis (strain DAH-3)</name>
    <dbReference type="NCBI Taxonomy" id="1198029"/>
    <lineage>
        <taxon>Eukaryota</taxon>
        <taxon>Fungi</taxon>
        <taxon>Dikarya</taxon>
        <taxon>Ascomycota</taxon>
        <taxon>Taphrinomycotina</taxon>
        <taxon>Neolectales</taxon>
        <taxon>Neolectaceae</taxon>
        <taxon>Neolecta</taxon>
    </lineage>
</organism>
<dbReference type="InterPro" id="IPR018108">
    <property type="entry name" value="MCP_transmembrane"/>
</dbReference>
<proteinExistence type="inferred from homology"/>
<evidence type="ECO:0000256" key="3">
    <source>
        <dbReference type="ARBA" id="ARBA00022448"/>
    </source>
</evidence>
<comment type="subcellular location">
    <subcellularLocation>
        <location evidence="1">Mitochondrion membrane</location>
        <topology evidence="1">Multi-pass membrane protein</topology>
    </subcellularLocation>
</comment>
<keyword evidence="3 10" id="KW-0813">Transport</keyword>
<feature type="repeat" description="Solcar" evidence="9">
    <location>
        <begin position="122"/>
        <end position="204"/>
    </location>
</feature>
<dbReference type="PANTHER" id="PTHR45624:SF31">
    <property type="entry name" value="MITOCHONDRIAL ORNITHINE TRANSPORTER 1"/>
    <property type="match status" value="1"/>
</dbReference>
<keyword evidence="5" id="KW-0677">Repeat</keyword>
<dbReference type="SUPFAM" id="SSF103506">
    <property type="entry name" value="Mitochondrial carrier"/>
    <property type="match status" value="1"/>
</dbReference>
<gene>
    <name evidence="11" type="ORF">NEOLI_003412</name>
</gene>
<evidence type="ECO:0000256" key="1">
    <source>
        <dbReference type="ARBA" id="ARBA00004225"/>
    </source>
</evidence>
<keyword evidence="4 9" id="KW-0812">Transmembrane</keyword>
<dbReference type="AlphaFoldDB" id="A0A1U7LRL7"/>
<accession>A0A1U7LRL7</accession>
<feature type="repeat" description="Solcar" evidence="9">
    <location>
        <begin position="17"/>
        <end position="113"/>
    </location>
</feature>
<evidence type="ECO:0000256" key="8">
    <source>
        <dbReference type="ARBA" id="ARBA00023136"/>
    </source>
</evidence>
<dbReference type="GO" id="GO:0031966">
    <property type="term" value="C:mitochondrial membrane"/>
    <property type="evidence" value="ECO:0007669"/>
    <property type="project" value="UniProtKB-SubCell"/>
</dbReference>
<sequence length="208" mass="22556">MIYSRAKTFLQSNIYHCDLPISGLVAAGSISGLASSFILTPIELIKCKLQVQIVPTTCSTADSFYPPGPLALCVQTYRNHGITGLWRGQMGTLVRETGGGAAWFGIYEYITMLCRNKSHQKNTSSEMMLAGALSGMGYNLVLFPADSIKSRMQTDASSGMLQTASDIWRSLGIKGFYRGCGITVARSAPSSAVIFLVFAKLVEFDREV</sequence>
<keyword evidence="6" id="KW-1133">Transmembrane helix</keyword>
<dbReference type="Proteomes" id="UP000186594">
    <property type="component" value="Unassembled WGS sequence"/>
</dbReference>
<reference evidence="11 12" key="1">
    <citation type="submission" date="2016-04" db="EMBL/GenBank/DDBJ databases">
        <title>Evolutionary innovation and constraint leading to complex multicellularity in the Ascomycota.</title>
        <authorList>
            <person name="Cisse O."/>
            <person name="Nguyen A."/>
            <person name="Hewitt D.A."/>
            <person name="Jedd G."/>
            <person name="Stajich J.E."/>
        </authorList>
    </citation>
    <scope>NUCLEOTIDE SEQUENCE [LARGE SCALE GENOMIC DNA]</scope>
    <source>
        <strain evidence="11 12">DAH-3</strain>
    </source>
</reference>